<dbReference type="CDD" id="cd10322">
    <property type="entry name" value="SLC5sbd"/>
    <property type="match status" value="1"/>
</dbReference>
<evidence type="ECO:0000256" key="2">
    <source>
        <dbReference type="ARBA" id="ARBA00006434"/>
    </source>
</evidence>
<feature type="transmembrane region" description="Helical" evidence="14">
    <location>
        <begin position="328"/>
        <end position="357"/>
    </location>
</feature>
<comment type="similarity">
    <text evidence="2 13">Belongs to the sodium:solute symporter (SSF) (TC 2.A.21) family.</text>
</comment>
<evidence type="ECO:0000256" key="12">
    <source>
        <dbReference type="ARBA" id="ARBA00033708"/>
    </source>
</evidence>
<keyword evidence="10 14" id="KW-0472">Membrane</keyword>
<reference evidence="15" key="2">
    <citation type="journal article" date="2023" name="Biology">
        <title>Prokaryotic Life Associated with Coal-Fire Gas Vents Revealed by Metagenomics.</title>
        <authorList>
            <person name="Kadnikov V.V."/>
            <person name="Mardanov A.V."/>
            <person name="Beletsky A.V."/>
            <person name="Karnachuk O.V."/>
            <person name="Ravin N.V."/>
        </authorList>
    </citation>
    <scope>NUCLEOTIDE SEQUENCE</scope>
    <source>
        <strain evidence="15">Bu02</strain>
    </source>
</reference>
<evidence type="ECO:0000256" key="3">
    <source>
        <dbReference type="ARBA" id="ARBA00022448"/>
    </source>
</evidence>
<dbReference type="KEGG" id="fcz:IMF26_03525"/>
<gene>
    <name evidence="15" type="ORF">IMF26_03525</name>
</gene>
<accession>A0AAT9LDQ6</accession>
<dbReference type="GO" id="GO:0015293">
    <property type="term" value="F:symporter activity"/>
    <property type="evidence" value="ECO:0007669"/>
    <property type="project" value="UniProtKB-KW"/>
</dbReference>
<feature type="transmembrane region" description="Helical" evidence="14">
    <location>
        <begin position="126"/>
        <end position="144"/>
    </location>
</feature>
<protein>
    <submittedName>
        <fullName evidence="15">Sodium:solute symporter family protein</fullName>
    </submittedName>
</protein>
<dbReference type="GO" id="GO:0005886">
    <property type="term" value="C:plasma membrane"/>
    <property type="evidence" value="ECO:0007669"/>
    <property type="project" value="UniProtKB-SubCell"/>
</dbReference>
<evidence type="ECO:0000256" key="7">
    <source>
        <dbReference type="ARBA" id="ARBA00022989"/>
    </source>
</evidence>
<evidence type="ECO:0000256" key="5">
    <source>
        <dbReference type="ARBA" id="ARBA00022692"/>
    </source>
</evidence>
<keyword evidence="4" id="KW-1003">Cell membrane</keyword>
<keyword evidence="5 14" id="KW-0812">Transmembrane</keyword>
<evidence type="ECO:0000256" key="11">
    <source>
        <dbReference type="ARBA" id="ARBA00023201"/>
    </source>
</evidence>
<reference evidence="15" key="1">
    <citation type="submission" date="2020-10" db="EMBL/GenBank/DDBJ databases">
        <authorList>
            <person name="Kadnikov V."/>
            <person name="Beletsky A.V."/>
            <person name="Mardanov A.V."/>
            <person name="Karnachuk O.V."/>
            <person name="Ravin N.V."/>
        </authorList>
    </citation>
    <scope>NUCLEOTIDE SEQUENCE</scope>
    <source>
        <strain evidence="15">Bu02</strain>
    </source>
</reference>
<dbReference type="PROSITE" id="PS50283">
    <property type="entry name" value="NA_SOLUT_SYMP_3"/>
    <property type="match status" value="1"/>
</dbReference>
<evidence type="ECO:0000256" key="10">
    <source>
        <dbReference type="ARBA" id="ARBA00023136"/>
    </source>
</evidence>
<feature type="transmembrane region" description="Helical" evidence="14">
    <location>
        <begin position="156"/>
        <end position="178"/>
    </location>
</feature>
<feature type="transmembrane region" description="Helical" evidence="14">
    <location>
        <begin position="458"/>
        <end position="479"/>
    </location>
</feature>
<sequence>MKLPFIGWHGVITIAAYALFILGTTLYLATRGVSRKSLSSFYLANKGLGPLLLFFTLFSTQYSGNTVIGYPASAYRIGFAWWQSVPYMVLVIAGYLLFAPRLHVVSKKYGFVTPSDWFDKRFNSKAVTLVATLLMTYGLLNYLLEQLVAMGQAISGLTAGVIPYIYGVLFLVAIMLFYESMGGMKAVAMADFINGIVILAGMIGFVFLALTNFGSLSSATKNLIATAPKKVAVPPIQTSINWISMYILVGIGAAVYPHAIQRIYAADSEMTLKKSLLRMAWMPFFTTAVAFIIGIIGTQAFPGLDKMQSEQLVGMMANVIAAKSTFNYWLMMLLFSSVIAAIMSTTDSVILSLSSLLSNDIYGKVIKPDADEGEKVLWGKIAGMILVFLLLLIAWKPPATLVEIFTLKFEVLIQVAPAFLLGLYWKGLSKTGVLLGMLSGAVLASGMTFSGVKTMWGWHGGVLGLALNIVVSVIFSLVFPDKKEEQDRAEEVYFWVVRD</sequence>
<proteinExistence type="inferred from homology"/>
<name>A0AAT9LDQ6_9FIRM</name>
<evidence type="ECO:0000256" key="14">
    <source>
        <dbReference type="SAM" id="Phobius"/>
    </source>
</evidence>
<keyword evidence="6" id="KW-0769">Symport</keyword>
<feature type="transmembrane region" description="Helical" evidence="14">
    <location>
        <begin position="377"/>
        <end position="395"/>
    </location>
</feature>
<evidence type="ECO:0000256" key="9">
    <source>
        <dbReference type="ARBA" id="ARBA00023065"/>
    </source>
</evidence>
<feature type="transmembrane region" description="Helical" evidence="14">
    <location>
        <begin position="41"/>
        <end position="59"/>
    </location>
</feature>
<feature type="transmembrane region" description="Helical" evidence="14">
    <location>
        <begin position="432"/>
        <end position="452"/>
    </location>
</feature>
<evidence type="ECO:0000256" key="8">
    <source>
        <dbReference type="ARBA" id="ARBA00023053"/>
    </source>
</evidence>
<organism evidence="15">
    <name type="scientific">Candidatus Fermentithermobacillus carboniphilus</name>
    <dbReference type="NCBI Taxonomy" id="3085328"/>
    <lineage>
        <taxon>Bacteria</taxon>
        <taxon>Bacillati</taxon>
        <taxon>Bacillota</taxon>
        <taxon>Candidatus Fermentithermobacillia</taxon>
        <taxon>Candidatus Fermentithermobacillales</taxon>
        <taxon>Candidatus Fermentithermobacillaceae</taxon>
        <taxon>Candidatus Fermentithermobacillus</taxon>
    </lineage>
</organism>
<dbReference type="Pfam" id="PF00474">
    <property type="entry name" value="SSF"/>
    <property type="match status" value="1"/>
</dbReference>
<keyword evidence="8" id="KW-0915">Sodium</keyword>
<dbReference type="InterPro" id="IPR001734">
    <property type="entry name" value="Na/solute_symporter"/>
</dbReference>
<dbReference type="GO" id="GO:0006814">
    <property type="term" value="P:sodium ion transport"/>
    <property type="evidence" value="ECO:0007669"/>
    <property type="project" value="UniProtKB-KW"/>
</dbReference>
<keyword evidence="3" id="KW-0813">Transport</keyword>
<feature type="transmembrane region" description="Helical" evidence="14">
    <location>
        <begin position="79"/>
        <end position="98"/>
    </location>
</feature>
<dbReference type="Gene3D" id="1.20.1730.10">
    <property type="entry name" value="Sodium/glucose cotransporter"/>
    <property type="match status" value="1"/>
</dbReference>
<feature type="transmembrane region" description="Helical" evidence="14">
    <location>
        <begin position="240"/>
        <end position="259"/>
    </location>
</feature>
<evidence type="ECO:0000313" key="15">
    <source>
        <dbReference type="EMBL" id="QUL99148.1"/>
    </source>
</evidence>
<evidence type="ECO:0000256" key="13">
    <source>
        <dbReference type="RuleBase" id="RU362091"/>
    </source>
</evidence>
<keyword evidence="9" id="KW-0406">Ion transport</keyword>
<dbReference type="InterPro" id="IPR050277">
    <property type="entry name" value="Sodium:Solute_Symporter"/>
</dbReference>
<dbReference type="PANTHER" id="PTHR48086:SF3">
    <property type="entry name" value="SODIUM_PROLINE SYMPORTER"/>
    <property type="match status" value="1"/>
</dbReference>
<dbReference type="PANTHER" id="PTHR48086">
    <property type="entry name" value="SODIUM/PROLINE SYMPORTER-RELATED"/>
    <property type="match status" value="1"/>
</dbReference>
<keyword evidence="11" id="KW-0739">Sodium transport</keyword>
<evidence type="ECO:0000256" key="6">
    <source>
        <dbReference type="ARBA" id="ARBA00022847"/>
    </source>
</evidence>
<comment type="subcellular location">
    <subcellularLocation>
        <location evidence="1">Cell membrane</location>
        <topology evidence="1">Multi-pass membrane protein</topology>
    </subcellularLocation>
</comment>
<evidence type="ECO:0000256" key="1">
    <source>
        <dbReference type="ARBA" id="ARBA00004651"/>
    </source>
</evidence>
<dbReference type="InterPro" id="IPR038377">
    <property type="entry name" value="Na/Glc_symporter_sf"/>
</dbReference>
<feature type="transmembrane region" description="Helical" evidence="14">
    <location>
        <begin position="190"/>
        <end position="210"/>
    </location>
</feature>
<evidence type="ECO:0000256" key="4">
    <source>
        <dbReference type="ARBA" id="ARBA00022475"/>
    </source>
</evidence>
<dbReference type="AlphaFoldDB" id="A0AAT9LDQ6"/>
<feature type="transmembrane region" description="Helical" evidence="14">
    <location>
        <begin position="6"/>
        <end position="29"/>
    </location>
</feature>
<feature type="transmembrane region" description="Helical" evidence="14">
    <location>
        <begin position="280"/>
        <end position="301"/>
    </location>
</feature>
<comment type="catalytic activity">
    <reaction evidence="12">
        <text>L-proline(in) + Na(+)(in) = L-proline(out) + Na(+)(out)</text>
        <dbReference type="Rhea" id="RHEA:28967"/>
        <dbReference type="ChEBI" id="CHEBI:29101"/>
        <dbReference type="ChEBI" id="CHEBI:60039"/>
    </reaction>
</comment>
<keyword evidence="7 14" id="KW-1133">Transmembrane helix</keyword>
<feature type="transmembrane region" description="Helical" evidence="14">
    <location>
        <begin position="407"/>
        <end position="425"/>
    </location>
</feature>
<dbReference type="EMBL" id="CP062796">
    <property type="protein sequence ID" value="QUL99148.1"/>
    <property type="molecule type" value="Genomic_DNA"/>
</dbReference>